<dbReference type="AlphaFoldDB" id="A0A183I6J4"/>
<sequence length="89" mass="9942">MGLVGGFLSKDSRLPLSPVQIDRDGLKVVIYACLTGTKFSKMSRNIETTENILSNGPCENRYSMNTKTFDGRNRLKTITDGVMQPTERQ</sequence>
<proteinExistence type="predicted"/>
<gene>
    <name evidence="1" type="ORF">OFLC_LOCUS15355</name>
</gene>
<reference evidence="1 2" key="2">
    <citation type="submission" date="2018-11" db="EMBL/GenBank/DDBJ databases">
        <authorList>
            <consortium name="Pathogen Informatics"/>
        </authorList>
    </citation>
    <scope>NUCLEOTIDE SEQUENCE [LARGE SCALE GENOMIC DNA]</scope>
</reference>
<dbReference type="EMBL" id="UZAJ01042006">
    <property type="protein sequence ID" value="VDP21484.1"/>
    <property type="molecule type" value="Genomic_DNA"/>
</dbReference>
<keyword evidence="2" id="KW-1185">Reference proteome</keyword>
<evidence type="ECO:0000313" key="1">
    <source>
        <dbReference type="EMBL" id="VDP21484.1"/>
    </source>
</evidence>
<dbReference type="WBParaSite" id="OFLC_0001536701-mRNA-1">
    <property type="protein sequence ID" value="OFLC_0001536701-mRNA-1"/>
    <property type="gene ID" value="OFLC_0001536701"/>
</dbReference>
<protein>
    <submittedName>
        <fullName evidence="3">Transposase</fullName>
    </submittedName>
</protein>
<organism evidence="3">
    <name type="scientific">Onchocerca flexuosa</name>
    <dbReference type="NCBI Taxonomy" id="387005"/>
    <lineage>
        <taxon>Eukaryota</taxon>
        <taxon>Metazoa</taxon>
        <taxon>Ecdysozoa</taxon>
        <taxon>Nematoda</taxon>
        <taxon>Chromadorea</taxon>
        <taxon>Rhabditida</taxon>
        <taxon>Spirurina</taxon>
        <taxon>Spiruromorpha</taxon>
        <taxon>Filarioidea</taxon>
        <taxon>Onchocercidae</taxon>
        <taxon>Onchocerca</taxon>
    </lineage>
</organism>
<evidence type="ECO:0000313" key="3">
    <source>
        <dbReference type="WBParaSite" id="OFLC_0001536701-mRNA-1"/>
    </source>
</evidence>
<dbReference type="STRING" id="387005.A0A183I6J4"/>
<evidence type="ECO:0000313" key="2">
    <source>
        <dbReference type="Proteomes" id="UP000267606"/>
    </source>
</evidence>
<accession>A0A183I6J4</accession>
<dbReference type="Proteomes" id="UP000267606">
    <property type="component" value="Unassembled WGS sequence"/>
</dbReference>
<reference evidence="3" key="1">
    <citation type="submission" date="2016-06" db="UniProtKB">
        <authorList>
            <consortium name="WormBaseParasite"/>
        </authorList>
    </citation>
    <scope>IDENTIFICATION</scope>
</reference>
<name>A0A183I6J4_9BILA</name>